<feature type="signal peptide" evidence="1">
    <location>
        <begin position="1"/>
        <end position="18"/>
    </location>
</feature>
<reference evidence="2 3" key="1">
    <citation type="journal article" date="2019" name="Nat. Med.">
        <title>A library of human gut bacterial isolates paired with longitudinal multiomics data enables mechanistic microbiome research.</title>
        <authorList>
            <person name="Poyet M."/>
            <person name="Groussin M."/>
            <person name="Gibbons S.M."/>
            <person name="Avila-Pacheco J."/>
            <person name="Jiang X."/>
            <person name="Kearney S.M."/>
            <person name="Perrotta A.R."/>
            <person name="Berdy B."/>
            <person name="Zhao S."/>
            <person name="Lieberman T.D."/>
            <person name="Swanson P.K."/>
            <person name="Smith M."/>
            <person name="Roesemann S."/>
            <person name="Alexander J.E."/>
            <person name="Rich S.A."/>
            <person name="Livny J."/>
            <person name="Vlamakis H."/>
            <person name="Clish C."/>
            <person name="Bullock K."/>
            <person name="Deik A."/>
            <person name="Scott J."/>
            <person name="Pierce K.A."/>
            <person name="Xavier R.J."/>
            <person name="Alm E.J."/>
        </authorList>
    </citation>
    <scope>NUCLEOTIDE SEQUENCE [LARGE SCALE GENOMIC DNA]</scope>
    <source>
        <strain evidence="2 3">BIOML-A10</strain>
    </source>
</reference>
<dbReference type="InterPro" id="IPR019853">
    <property type="entry name" value="GldB-like"/>
</dbReference>
<keyword evidence="1" id="KW-0732">Signal</keyword>
<evidence type="ECO:0000313" key="3">
    <source>
        <dbReference type="Proteomes" id="UP000422221"/>
    </source>
</evidence>
<accession>A0A7J4XPE7</accession>
<dbReference type="EMBL" id="VWMK01000001">
    <property type="protein sequence ID" value="KAA3770596.1"/>
    <property type="molecule type" value="Genomic_DNA"/>
</dbReference>
<dbReference type="PROSITE" id="PS51257">
    <property type="entry name" value="PROKAR_LIPOPROTEIN"/>
    <property type="match status" value="1"/>
</dbReference>
<dbReference type="Proteomes" id="UP000422221">
    <property type="component" value="Unassembled WGS sequence"/>
</dbReference>
<gene>
    <name evidence="2" type="ORF">F3F73_01195</name>
</gene>
<dbReference type="AlphaFoldDB" id="A0A7J4XPE7"/>
<evidence type="ECO:0000313" key="2">
    <source>
        <dbReference type="EMBL" id="KAA3770596.1"/>
    </source>
</evidence>
<comment type="caution">
    <text evidence="2">The sequence shown here is derived from an EMBL/GenBank/DDBJ whole genome shotgun (WGS) entry which is preliminary data.</text>
</comment>
<dbReference type="Pfam" id="PF25594">
    <property type="entry name" value="GldB_lipo"/>
    <property type="match status" value="1"/>
</dbReference>
<name>A0A7J4XPE7_9BACE</name>
<organism evidence="2 3">
    <name type="scientific">Bacteroides salyersiae</name>
    <dbReference type="NCBI Taxonomy" id="291644"/>
    <lineage>
        <taxon>Bacteria</taxon>
        <taxon>Pseudomonadati</taxon>
        <taxon>Bacteroidota</taxon>
        <taxon>Bacteroidia</taxon>
        <taxon>Bacteroidales</taxon>
        <taxon>Bacteroidaceae</taxon>
        <taxon>Bacteroides</taxon>
    </lineage>
</organism>
<sequence>MKLRNPLLLIISCMLAVACRMGTGENRLLHNEEKGISVVRYDQLLNEYVRSNSFSALQKMNMEYRQPTKILIEEVLGLGQVSDDTISQKLKTFYSDTTLLRLMADVETRFPNLDEVEKGLTKGFKKLKKEVPEIKIPLVYSQVSAFNESIVLSDTLLGISLDKYMGEDYALYKRFYYDYQCRSMRPDRIVPDCLVFYLMSKYVFPFQEGTCLLDMMLHSGKINYAVQMLLGYRSPGEAMGYAEKEEAWCSENEKNVWEYMLKNKHLYVRDPMIVRKYMKPAPFTAFFGENAPALIGTWMGTRIVSSYMKHHKDVSLQDLLQMTDYHHMLQESGYK</sequence>
<evidence type="ECO:0000256" key="1">
    <source>
        <dbReference type="SAM" id="SignalP"/>
    </source>
</evidence>
<dbReference type="RefSeq" id="WP_130057908.1">
    <property type="nucleotide sequence ID" value="NZ_JADNPJ010000001.1"/>
</dbReference>
<protein>
    <submittedName>
        <fullName evidence="2">Gliding motility lipoprotein GldB</fullName>
    </submittedName>
</protein>
<keyword evidence="2" id="KW-0449">Lipoprotein</keyword>
<proteinExistence type="predicted"/>
<feature type="chain" id="PRO_5029916019" evidence="1">
    <location>
        <begin position="19"/>
        <end position="335"/>
    </location>
</feature>